<dbReference type="SMART" id="SM00955">
    <property type="entry name" value="RNB"/>
    <property type="match status" value="1"/>
</dbReference>
<dbReference type="CDD" id="cd21377">
    <property type="entry name" value="CTWD_Cns1-like"/>
    <property type="match status" value="1"/>
</dbReference>
<dbReference type="GO" id="GO:0005634">
    <property type="term" value="C:nucleus"/>
    <property type="evidence" value="ECO:0007669"/>
    <property type="project" value="TreeGrafter"/>
</dbReference>
<evidence type="ECO:0000256" key="1">
    <source>
        <dbReference type="ARBA" id="ARBA00022737"/>
    </source>
</evidence>
<dbReference type="STRING" id="130081.M2WR64"/>
<name>M2WR64_GALSU</name>
<dbReference type="Proteomes" id="UP000030680">
    <property type="component" value="Unassembled WGS sequence"/>
</dbReference>
<feature type="coiled-coil region" evidence="4">
    <location>
        <begin position="800"/>
        <end position="846"/>
    </location>
</feature>
<sequence length="1010" mass="118491">MHGVVLDAPLSRRSGTDLVLQVLGCHFPSLFDDDEEEEEKVVGILKPHIISMGNVVDIYEGSQPDGLSFCTATSVSDSSLHHSIWKSFRVISSRVESILFSISFQHVEGMYQSFSKMDNERSFPSYLFCQYLFPGRQLDLCHWIVTGLVLKSLKQHFRRGPPGQGFIVESRASRRSKSLFAWKLLWDSVWKDKEEWYSKSAYERGRLISMSPLLFVDAVQWIGHLEQCLYEGHLDKEAQVVLKSLNVTPSLQSLCCLLEECGSMIPSSTELQLLPSFEEEWMHPIIRQREKRMESSCSHKLNHHHSLHSYCFDTQDSIALDDAISVERVNDHYVIVSVHIIDVASYIPTGCPLDEEARRREETLYMKNKTFHMLPPKWLRLLSFSTEWNNDTLAARFHIDISHTCKVIKEELVPMQIPPIHRCYRFSPTGLTIVDKEEETMMMENDWNILWTFICFDQQQPQSIPRPISKMNIEYLLDYYLTRASALIRKHVLSSSMMICSFQQDKEVNKFQRMIRKNKKRLGTRPLRKYEDLMIQRLCIGEETTWKDVLQYYENKKDRMKHIRLVKICNRFFQQWVFQRGCRMNEKPFYVMSDIWEYHPIIKRKDNLERRKKYPMVTLRNSQSQHSMERNRSRNPFVLSTMQNHMERVELKQEIDWNDIPLFCPSNYSLPKPQELDEETEKTCLGALSHLAFDEPSTTEKIQDWQEKGKAFYIKKKYKQAIDCYTKALHEWQKETGLDPWTGCVLYSNRAAAQLALKNYGKALEDCQQSLALGTFEKSYYRGCIAALAIQKWKQAQVLLQQAKENNALEYKRIVELEEKIATQSRQQEEEKRREVQLQLEKKTNLQSLINALKDRNIRLGLPLFVTQKWSSYFQPQILSNDELSWPVLFVYPVYEGQSDLLENCVENVKLCELLALLFSKRAPWDYRGLYHQEHLKVFYYTNWTPCLEEMNSAVEYLYSNKNGNIEASPIAENEMGSKIVVSQQLSLSQIISRKDYVVPLYPVFFVMPS</sequence>
<dbReference type="EMBL" id="KB454554">
    <property type="protein sequence ID" value="EME26295.1"/>
    <property type="molecule type" value="Genomic_DNA"/>
</dbReference>
<evidence type="ECO:0000256" key="4">
    <source>
        <dbReference type="SAM" id="Coils"/>
    </source>
</evidence>
<evidence type="ECO:0000256" key="3">
    <source>
        <dbReference type="ARBA" id="ARBA00023602"/>
    </source>
</evidence>
<dbReference type="Gramene" id="EME26295">
    <property type="protein sequence ID" value="EME26295"/>
    <property type="gene ID" value="Gasu_60710"/>
</dbReference>
<feature type="domain" description="RNB" evidence="5">
    <location>
        <begin position="300"/>
        <end position="545"/>
    </location>
</feature>
<accession>M2WR64</accession>
<proteinExistence type="inferred from homology"/>
<dbReference type="InterPro" id="IPR044059">
    <property type="entry name" value="Csn1/TTC4_wheel"/>
</dbReference>
<dbReference type="GO" id="GO:0051879">
    <property type="term" value="F:Hsp90 protein binding"/>
    <property type="evidence" value="ECO:0007669"/>
    <property type="project" value="InterPro"/>
</dbReference>
<keyword evidence="1" id="KW-0677">Repeat</keyword>
<dbReference type="GO" id="GO:0030544">
    <property type="term" value="F:Hsp70 protein binding"/>
    <property type="evidence" value="ECO:0007669"/>
    <property type="project" value="TreeGrafter"/>
</dbReference>
<dbReference type="GO" id="GO:0003723">
    <property type="term" value="F:RNA binding"/>
    <property type="evidence" value="ECO:0007669"/>
    <property type="project" value="InterPro"/>
</dbReference>
<evidence type="ECO:0000313" key="6">
    <source>
        <dbReference type="EMBL" id="EME26295.1"/>
    </source>
</evidence>
<dbReference type="eggNOG" id="KOG0551">
    <property type="taxonomic scope" value="Eukaryota"/>
</dbReference>
<dbReference type="Pfam" id="PF00773">
    <property type="entry name" value="RNB"/>
    <property type="match status" value="1"/>
</dbReference>
<dbReference type="SMART" id="SM00028">
    <property type="entry name" value="TPR"/>
    <property type="match status" value="2"/>
</dbReference>
<dbReference type="eggNOG" id="KOG2102">
    <property type="taxonomic scope" value="Eukaryota"/>
</dbReference>
<dbReference type="SUPFAM" id="SSF50249">
    <property type="entry name" value="Nucleic acid-binding proteins"/>
    <property type="match status" value="1"/>
</dbReference>
<dbReference type="GO" id="GO:0006457">
    <property type="term" value="P:protein folding"/>
    <property type="evidence" value="ECO:0007669"/>
    <property type="project" value="TreeGrafter"/>
</dbReference>
<dbReference type="InterPro" id="IPR019734">
    <property type="entry name" value="TPR_rpt"/>
</dbReference>
<evidence type="ECO:0000259" key="5">
    <source>
        <dbReference type="SMART" id="SM00955"/>
    </source>
</evidence>
<keyword evidence="4" id="KW-0175">Coiled coil</keyword>
<protein>
    <recommendedName>
        <fullName evidence="5">RNB domain-containing protein</fullName>
    </recommendedName>
</protein>
<dbReference type="OrthoDB" id="420195at2759"/>
<comment type="similarity">
    <text evidence="3">Belongs to the TTC4 family.</text>
</comment>
<gene>
    <name evidence="6" type="ORF">Gasu_60710</name>
</gene>
<evidence type="ECO:0000313" key="7">
    <source>
        <dbReference type="Proteomes" id="UP000030680"/>
    </source>
</evidence>
<dbReference type="SUPFAM" id="SSF48452">
    <property type="entry name" value="TPR-like"/>
    <property type="match status" value="1"/>
</dbReference>
<keyword evidence="2" id="KW-0802">TPR repeat</keyword>
<dbReference type="PANTHER" id="PTHR46035">
    <property type="entry name" value="TETRATRICOPEPTIDE REPEAT PROTEIN 4"/>
    <property type="match status" value="1"/>
</dbReference>
<dbReference type="GO" id="GO:0004540">
    <property type="term" value="F:RNA nuclease activity"/>
    <property type="evidence" value="ECO:0007669"/>
    <property type="project" value="InterPro"/>
</dbReference>
<reference evidence="7" key="1">
    <citation type="journal article" date="2013" name="Science">
        <title>Gene transfer from bacteria and archaea facilitated evolution of an extremophilic eukaryote.</title>
        <authorList>
            <person name="Schonknecht G."/>
            <person name="Chen W.H."/>
            <person name="Ternes C.M."/>
            <person name="Barbier G.G."/>
            <person name="Shrestha R.P."/>
            <person name="Stanke M."/>
            <person name="Brautigam A."/>
            <person name="Baker B.J."/>
            <person name="Banfield J.F."/>
            <person name="Garavito R.M."/>
            <person name="Carr K."/>
            <person name="Wilkerson C."/>
            <person name="Rensing S.A."/>
            <person name="Gagneul D."/>
            <person name="Dickenson N.E."/>
            <person name="Oesterhelt C."/>
            <person name="Lercher M.J."/>
            <person name="Weber A.P."/>
        </authorList>
    </citation>
    <scope>NUCLEOTIDE SEQUENCE [LARGE SCALE GENOMIC DNA]</scope>
    <source>
        <strain evidence="7">074W</strain>
    </source>
</reference>
<dbReference type="GeneID" id="17085279"/>
<dbReference type="GO" id="GO:0005829">
    <property type="term" value="C:cytosol"/>
    <property type="evidence" value="ECO:0007669"/>
    <property type="project" value="TreeGrafter"/>
</dbReference>
<dbReference type="RefSeq" id="XP_005702815.1">
    <property type="nucleotide sequence ID" value="XM_005702758.1"/>
</dbReference>
<organism evidence="6 7">
    <name type="scientific">Galdieria sulphuraria</name>
    <name type="common">Red alga</name>
    <dbReference type="NCBI Taxonomy" id="130081"/>
    <lineage>
        <taxon>Eukaryota</taxon>
        <taxon>Rhodophyta</taxon>
        <taxon>Bangiophyceae</taxon>
        <taxon>Galdieriales</taxon>
        <taxon>Galdieriaceae</taxon>
        <taxon>Galdieria</taxon>
    </lineage>
</organism>
<dbReference type="Gene3D" id="1.25.40.10">
    <property type="entry name" value="Tetratricopeptide repeat domain"/>
    <property type="match status" value="1"/>
</dbReference>
<dbReference type="Pfam" id="PF18972">
    <property type="entry name" value="Wheel"/>
    <property type="match status" value="1"/>
</dbReference>
<dbReference type="KEGG" id="gsl:Gasu_60710"/>
<dbReference type="InterPro" id="IPR001900">
    <property type="entry name" value="RNase_II/R"/>
</dbReference>
<evidence type="ECO:0000256" key="2">
    <source>
        <dbReference type="ARBA" id="ARBA00022803"/>
    </source>
</evidence>
<keyword evidence="7" id="KW-1185">Reference proteome</keyword>
<dbReference type="InterPro" id="IPR012340">
    <property type="entry name" value="NA-bd_OB-fold"/>
</dbReference>
<dbReference type="InterPro" id="IPR011990">
    <property type="entry name" value="TPR-like_helical_dom_sf"/>
</dbReference>
<dbReference type="AlphaFoldDB" id="M2WR64"/>
<dbReference type="PANTHER" id="PTHR46035:SF1">
    <property type="entry name" value="TETRATRICOPEPTIDE REPEAT PROTEIN 4"/>
    <property type="match status" value="1"/>
</dbReference>